<feature type="transmembrane region" description="Helical" evidence="2">
    <location>
        <begin position="62"/>
        <end position="79"/>
    </location>
</feature>
<organism evidence="4 5">
    <name type="scientific">Segatella copri</name>
    <dbReference type="NCBI Taxonomy" id="165179"/>
    <lineage>
        <taxon>Bacteria</taxon>
        <taxon>Pseudomonadati</taxon>
        <taxon>Bacteroidota</taxon>
        <taxon>Bacteroidia</taxon>
        <taxon>Bacteroidales</taxon>
        <taxon>Prevotellaceae</taxon>
        <taxon>Segatella</taxon>
    </lineage>
</organism>
<gene>
    <name evidence="4" type="ORF">F7D73_02125</name>
</gene>
<feature type="compositionally biased region" description="Low complexity" evidence="1">
    <location>
        <begin position="116"/>
        <end position="133"/>
    </location>
</feature>
<evidence type="ECO:0000313" key="5">
    <source>
        <dbReference type="Proteomes" id="UP000480425"/>
    </source>
</evidence>
<dbReference type="OrthoDB" id="1083263at2"/>
<keyword evidence="2" id="KW-1133">Transmembrane helix</keyword>
<evidence type="ECO:0000259" key="3">
    <source>
        <dbReference type="SMART" id="SM01095"/>
    </source>
</evidence>
<dbReference type="RefSeq" id="WP_153122072.1">
    <property type="nucleotide sequence ID" value="NZ_VZCB01000018.1"/>
</dbReference>
<accession>A0A6G1TY05</accession>
<evidence type="ECO:0000256" key="1">
    <source>
        <dbReference type="SAM" id="MobiDB-lite"/>
    </source>
</evidence>
<evidence type="ECO:0000313" key="4">
    <source>
        <dbReference type="EMBL" id="MQN79775.1"/>
    </source>
</evidence>
<dbReference type="Pfam" id="PF08230">
    <property type="entry name" value="CW_7"/>
    <property type="match status" value="1"/>
</dbReference>
<dbReference type="EMBL" id="VZCB01000018">
    <property type="protein sequence ID" value="MQN79775.1"/>
    <property type="molecule type" value="Genomic_DNA"/>
</dbReference>
<protein>
    <recommendedName>
        <fullName evidence="3">Cpl-7 lysozyme C-terminal domain-containing protein</fullName>
    </recommendedName>
</protein>
<dbReference type="AlphaFoldDB" id="A0A6G1TY05"/>
<sequence>MADNKKQRKSTRSFNMEKHVERHFDIEKEQVPVLDTPQNKTIDVQTQETDGGNNGNGSKNKILAIIAVIVLIVVAFVAYRSCGTNESKVDELTNTIVSDSTEKEKADTTSNEEKSASPISEQSQSTSSEVSSETGTNAESDNTSAVPTTKSESSGKSIEEKAMQVWDGVYGNGTERKSKLGSDYKAVQKRVNEMYRNGYRH</sequence>
<comment type="caution">
    <text evidence="4">The sequence shown here is derived from an EMBL/GenBank/DDBJ whole genome shotgun (WGS) entry which is preliminary data.</text>
</comment>
<keyword evidence="2" id="KW-0472">Membrane</keyword>
<feature type="domain" description="Cpl-7 lysozyme C-terminal" evidence="3">
    <location>
        <begin position="158"/>
        <end position="196"/>
    </location>
</feature>
<feature type="compositionally biased region" description="Basic and acidic residues" evidence="1">
    <location>
        <begin position="100"/>
        <end position="115"/>
    </location>
</feature>
<feature type="region of interest" description="Disordered" evidence="1">
    <location>
        <begin position="100"/>
        <end position="160"/>
    </location>
</feature>
<dbReference type="InterPro" id="IPR013168">
    <property type="entry name" value="Cpl_7_lyso_C"/>
</dbReference>
<feature type="compositionally biased region" description="Polar residues" evidence="1">
    <location>
        <begin position="134"/>
        <end position="149"/>
    </location>
</feature>
<reference evidence="4 5" key="1">
    <citation type="submission" date="2019-09" db="EMBL/GenBank/DDBJ databases">
        <title>Distinct polysaccharide growth profiles of human intestinal Prevotella copri isolates.</title>
        <authorList>
            <person name="Fehlner-Peach H."/>
            <person name="Magnabosco C."/>
            <person name="Raghavan V."/>
            <person name="Scher J.U."/>
            <person name="Tett A."/>
            <person name="Cox L.M."/>
            <person name="Gottsegen C."/>
            <person name="Watters A."/>
            <person name="Wiltshire- Gordon J.D."/>
            <person name="Segata N."/>
            <person name="Bonneau R."/>
            <person name="Littman D.R."/>
        </authorList>
    </citation>
    <scope>NUCLEOTIDE SEQUENCE [LARGE SCALE GENOMIC DNA]</scope>
    <source>
        <strain evidence="5">iA622</strain>
    </source>
</reference>
<proteinExistence type="predicted"/>
<name>A0A6G1TY05_9BACT</name>
<keyword evidence="2" id="KW-0812">Transmembrane</keyword>
<dbReference type="SMART" id="SM01095">
    <property type="entry name" value="Cpl-7"/>
    <property type="match status" value="1"/>
</dbReference>
<dbReference type="Proteomes" id="UP000480425">
    <property type="component" value="Unassembled WGS sequence"/>
</dbReference>
<evidence type="ECO:0000256" key="2">
    <source>
        <dbReference type="SAM" id="Phobius"/>
    </source>
</evidence>